<reference evidence="11 12" key="1">
    <citation type="submission" date="2022-05" db="EMBL/GenBank/DDBJ databases">
        <authorList>
            <consortium name="Genoscope - CEA"/>
            <person name="William W."/>
        </authorList>
    </citation>
    <scope>NUCLEOTIDE SEQUENCE [LARGE SCALE GENOMIC DNA]</scope>
</reference>
<evidence type="ECO:0000259" key="10">
    <source>
        <dbReference type="PROSITE" id="PS51820"/>
    </source>
</evidence>
<sequence>MWLRRPLSFRRFKKAVRPLIVALTAGSISFSLLFTFWGRHSDDTVDEFSAFQRTSGGIGSEDENTVAARVPHALNVHVWRMQCGSNVTYLKKSLFFPKYPDEEKFINDFQIEDDSVDYGQKIFGYLHPQSNGLYRFAIASDDTSELWISTDENPYNKRLVARVFTENALAWTGKDELDKYPEQRSKEPLHLQANKKYYVEVLHQNGIGKGFVRVFWTTSDKDQDFRIITSEYLSSFLQNISHIQEKKVALHNVLSPRYKQEFHKESNRISNKFVKFYSLPFISKASFLPSCNYKSSFVPGDKVDRYEGKKTVFESNVYPPDDTQMSRNTGMLWTRPNRVADREVVRSVVDNMVDALRLSSSENYFLKRIHKVLQKSDPVYGDRYSVDLELGLPHSEKSYRLSEHVYQKKGTNSLCLPKGIKWNRNATVYIILPVKDQGRWVYHFINDLTVASLLTGDKNFHVIVADFESRDIDFAKAFDTALLRSRHTIINLTGKFYKTLALNKAVEQIQSAHDLLFLFDLHIDVPVDILDSVRKNTIEGRIAFFPAVGRLDCQSTHIDHQGFWQMDGYGLLAVYKSDWMRFGGMNAEEFKYKWGGEDWDLVDRVVNAQLEVERIKYPGLYHHYHTKQEMWS</sequence>
<dbReference type="EMBL" id="CALNXK010000013">
    <property type="protein sequence ID" value="CAH3045438.1"/>
    <property type="molecule type" value="Genomic_DNA"/>
</dbReference>
<comment type="subcellular location">
    <subcellularLocation>
        <location evidence="1 9">Golgi apparatus</location>
        <location evidence="1 9">Golgi stack membrane</location>
        <topology evidence="1 9">Single-pass type II membrane protein</topology>
    </subcellularLocation>
</comment>
<keyword evidence="4" id="KW-0812">Transmembrane</keyword>
<comment type="similarity">
    <text evidence="2 9">Belongs to the chondroitin N-acetylgalactosaminyltransferase family.</text>
</comment>
<dbReference type="Proteomes" id="UP001159405">
    <property type="component" value="Unassembled WGS sequence"/>
</dbReference>
<dbReference type="InterPro" id="IPR051227">
    <property type="entry name" value="CS_glycosyltransferase"/>
</dbReference>
<evidence type="ECO:0000256" key="6">
    <source>
        <dbReference type="ARBA" id="ARBA00022989"/>
    </source>
</evidence>
<protein>
    <recommendedName>
        <fullName evidence="9">Beta-1,4-N-acetylgalactosaminyltransferase</fullName>
        <ecNumber evidence="9">2.4.1.244</ecNumber>
    </recommendedName>
</protein>
<evidence type="ECO:0000256" key="4">
    <source>
        <dbReference type="ARBA" id="ARBA00022692"/>
    </source>
</evidence>
<evidence type="ECO:0000256" key="1">
    <source>
        <dbReference type="ARBA" id="ARBA00004447"/>
    </source>
</evidence>
<dbReference type="Gene3D" id="3.90.550.10">
    <property type="entry name" value="Spore Coat Polysaccharide Biosynthesis Protein SpsA, Chain A"/>
    <property type="match status" value="1"/>
</dbReference>
<keyword evidence="6" id="KW-1133">Transmembrane helix</keyword>
<organism evidence="11 12">
    <name type="scientific">Porites lobata</name>
    <dbReference type="NCBI Taxonomy" id="104759"/>
    <lineage>
        <taxon>Eukaryota</taxon>
        <taxon>Metazoa</taxon>
        <taxon>Cnidaria</taxon>
        <taxon>Anthozoa</taxon>
        <taxon>Hexacorallia</taxon>
        <taxon>Scleractinia</taxon>
        <taxon>Fungiina</taxon>
        <taxon>Poritidae</taxon>
        <taxon>Porites</taxon>
    </lineage>
</organism>
<evidence type="ECO:0000313" key="11">
    <source>
        <dbReference type="EMBL" id="CAH3045438.1"/>
    </source>
</evidence>
<evidence type="ECO:0000256" key="8">
    <source>
        <dbReference type="ARBA" id="ARBA00023136"/>
    </source>
</evidence>
<keyword evidence="7 9" id="KW-0333">Golgi apparatus</keyword>
<keyword evidence="3 9" id="KW-0808">Transferase</keyword>
<comment type="function">
    <text evidence="9">Transfers N-acetylgalactosamine (GalNAc) from UDP-GalNAc to N-acetylglucosamine-beta-benzyl with a beta-1,4-linkage to form N,N'-diacetyllactosediamine, GalNAc-beta-1,4-GlcNAc structures in N-linked glycans and probably O-linked glycans.</text>
</comment>
<gene>
    <name evidence="11" type="ORF">PLOB_00006406</name>
</gene>
<dbReference type="InterPro" id="IPR008428">
    <property type="entry name" value="Chond_GalNAc"/>
</dbReference>
<dbReference type="InterPro" id="IPR011658">
    <property type="entry name" value="PA14_dom"/>
</dbReference>
<dbReference type="PANTHER" id="PTHR12369">
    <property type="entry name" value="CHONDROITIN SYNTHASE"/>
    <property type="match status" value="1"/>
</dbReference>
<dbReference type="SMART" id="SM00758">
    <property type="entry name" value="PA14"/>
    <property type="match status" value="1"/>
</dbReference>
<evidence type="ECO:0000256" key="2">
    <source>
        <dbReference type="ARBA" id="ARBA00009239"/>
    </source>
</evidence>
<feature type="domain" description="PA14" evidence="10">
    <location>
        <begin position="69"/>
        <end position="232"/>
    </location>
</feature>
<dbReference type="PROSITE" id="PS51820">
    <property type="entry name" value="PA14"/>
    <property type="match status" value="1"/>
</dbReference>
<dbReference type="EC" id="2.4.1.244" evidence="9"/>
<keyword evidence="12" id="KW-1185">Reference proteome</keyword>
<comment type="catalytic activity">
    <reaction evidence="9">
        <text>an N-acetyl-beta-D-glucosaminyl derivative + UDP-N-acetyl-alpha-D-galactosamine = an N-acetyl-beta-D-galactosaminyl-(1-&gt;4)-N-acetyl-beta-D-glucosaminyl derivative + UDP + H(+)</text>
        <dbReference type="Rhea" id="RHEA:20493"/>
        <dbReference type="ChEBI" id="CHEBI:15378"/>
        <dbReference type="ChEBI" id="CHEBI:58223"/>
        <dbReference type="ChEBI" id="CHEBI:61631"/>
        <dbReference type="ChEBI" id="CHEBI:67138"/>
        <dbReference type="ChEBI" id="CHEBI:138027"/>
        <dbReference type="EC" id="2.4.1.244"/>
    </reaction>
</comment>
<evidence type="ECO:0000256" key="5">
    <source>
        <dbReference type="ARBA" id="ARBA00022968"/>
    </source>
</evidence>
<dbReference type="SUPFAM" id="SSF53448">
    <property type="entry name" value="Nucleotide-diphospho-sugar transferases"/>
    <property type="match status" value="1"/>
</dbReference>
<keyword evidence="5 9" id="KW-0735">Signal-anchor</keyword>
<dbReference type="Pfam" id="PF07691">
    <property type="entry name" value="PA14"/>
    <property type="match status" value="1"/>
</dbReference>
<dbReference type="SUPFAM" id="SSF56988">
    <property type="entry name" value="Anthrax protective antigen"/>
    <property type="match status" value="1"/>
</dbReference>
<comment type="caution">
    <text evidence="11">The sequence shown here is derived from an EMBL/GenBank/DDBJ whole genome shotgun (WGS) entry which is preliminary data.</text>
</comment>
<evidence type="ECO:0000256" key="7">
    <source>
        <dbReference type="ARBA" id="ARBA00023034"/>
    </source>
</evidence>
<dbReference type="InterPro" id="IPR029044">
    <property type="entry name" value="Nucleotide-diphossugar_trans"/>
</dbReference>
<proteinExistence type="inferred from homology"/>
<name>A0ABN8NE61_9CNID</name>
<accession>A0ABN8NE61</accession>
<keyword evidence="8" id="KW-0472">Membrane</keyword>
<dbReference type="InterPro" id="IPR037524">
    <property type="entry name" value="PA14/GLEYA"/>
</dbReference>
<evidence type="ECO:0000256" key="3">
    <source>
        <dbReference type="ARBA" id="ARBA00022679"/>
    </source>
</evidence>
<dbReference type="Pfam" id="PF05679">
    <property type="entry name" value="CHGN"/>
    <property type="match status" value="1"/>
</dbReference>
<dbReference type="PANTHER" id="PTHR12369:SF5">
    <property type="entry name" value="HEXOSYLTRANSFERASE"/>
    <property type="match status" value="1"/>
</dbReference>
<evidence type="ECO:0000256" key="9">
    <source>
        <dbReference type="RuleBase" id="RU364016"/>
    </source>
</evidence>
<evidence type="ECO:0000313" key="12">
    <source>
        <dbReference type="Proteomes" id="UP001159405"/>
    </source>
</evidence>
<dbReference type="Gene3D" id="3.90.182.10">
    <property type="entry name" value="Toxin - Anthrax Protective Antigen,domain 1"/>
    <property type="match status" value="1"/>
</dbReference>